<accession>A0A8E2DZ99</accession>
<reference evidence="9 10" key="1">
    <citation type="journal article" date="2016" name="Nat. Commun.">
        <title>Ectomycorrhizal ecology is imprinted in the genome of the dominant symbiotic fungus Cenococcum geophilum.</title>
        <authorList>
            <consortium name="DOE Joint Genome Institute"/>
            <person name="Peter M."/>
            <person name="Kohler A."/>
            <person name="Ohm R.A."/>
            <person name="Kuo A."/>
            <person name="Krutzmann J."/>
            <person name="Morin E."/>
            <person name="Arend M."/>
            <person name="Barry K.W."/>
            <person name="Binder M."/>
            <person name="Choi C."/>
            <person name="Clum A."/>
            <person name="Copeland A."/>
            <person name="Grisel N."/>
            <person name="Haridas S."/>
            <person name="Kipfer T."/>
            <person name="LaButti K."/>
            <person name="Lindquist E."/>
            <person name="Lipzen A."/>
            <person name="Maire R."/>
            <person name="Meier B."/>
            <person name="Mihaltcheva S."/>
            <person name="Molinier V."/>
            <person name="Murat C."/>
            <person name="Poggeler S."/>
            <person name="Quandt C.A."/>
            <person name="Sperisen C."/>
            <person name="Tritt A."/>
            <person name="Tisserant E."/>
            <person name="Crous P.W."/>
            <person name="Henrissat B."/>
            <person name="Nehls U."/>
            <person name="Egli S."/>
            <person name="Spatafora J.W."/>
            <person name="Grigoriev I.V."/>
            <person name="Martin F.M."/>
        </authorList>
    </citation>
    <scope>NUCLEOTIDE SEQUENCE [LARGE SCALE GENOMIC DNA]</scope>
    <source>
        <strain evidence="9 10">CBS 459.81</strain>
    </source>
</reference>
<evidence type="ECO:0000259" key="8">
    <source>
        <dbReference type="Pfam" id="PF20684"/>
    </source>
</evidence>
<evidence type="ECO:0000256" key="4">
    <source>
        <dbReference type="ARBA" id="ARBA00023136"/>
    </source>
</evidence>
<keyword evidence="3 7" id="KW-1133">Transmembrane helix</keyword>
<sequence length="376" mass="42275">MALHHDDAQVARNRLEIIAVTTAMCIVGTIAIILRIFSRYFIVRNPGKDDWSMVVAWVISLGYYTETLVDWKLGLGMRSTMLRLEDMIAIMKSSLAIELTYYVAVYFIKSSIILLYLRFATQKRFRILCEATIALLSIYTLICVVVIILQCRPVAKLWDVTGTLPATCINSGLFFLITASFNLASDIWVTILPIKTLIGIQSPMREKVALIFVFAMGTFSCVAAMIRLKALVNFTHSKDVFFDTVPLDIWSSIEINVAILCSSMPSLKPLLFYWSRSERNKRINHGPNSKGYIRSNASGSGSGNNRRIHHGDPEAIPGSFAMTSRLNRENNSKIMDASSDTESTENILTSSDGKIYIETRVEITQNMKMEHARNMV</sequence>
<evidence type="ECO:0000256" key="5">
    <source>
        <dbReference type="ARBA" id="ARBA00038359"/>
    </source>
</evidence>
<evidence type="ECO:0000256" key="7">
    <source>
        <dbReference type="SAM" id="Phobius"/>
    </source>
</evidence>
<feature type="region of interest" description="Disordered" evidence="6">
    <location>
        <begin position="284"/>
        <end position="314"/>
    </location>
</feature>
<keyword evidence="10" id="KW-1185">Reference proteome</keyword>
<dbReference type="OrthoDB" id="5329176at2759"/>
<dbReference type="Proteomes" id="UP000250266">
    <property type="component" value="Unassembled WGS sequence"/>
</dbReference>
<dbReference type="PANTHER" id="PTHR33048">
    <property type="entry name" value="PTH11-LIKE INTEGRAL MEMBRANE PROTEIN (AFU_ORTHOLOGUE AFUA_5G11245)"/>
    <property type="match status" value="1"/>
</dbReference>
<evidence type="ECO:0000256" key="3">
    <source>
        <dbReference type="ARBA" id="ARBA00022989"/>
    </source>
</evidence>
<evidence type="ECO:0000313" key="10">
    <source>
        <dbReference type="Proteomes" id="UP000250266"/>
    </source>
</evidence>
<dbReference type="GO" id="GO:0016020">
    <property type="term" value="C:membrane"/>
    <property type="evidence" value="ECO:0007669"/>
    <property type="project" value="UniProtKB-SubCell"/>
</dbReference>
<comment type="similarity">
    <text evidence="5">Belongs to the SAT4 family.</text>
</comment>
<dbReference type="InterPro" id="IPR052337">
    <property type="entry name" value="SAT4-like"/>
</dbReference>
<evidence type="ECO:0000313" key="9">
    <source>
        <dbReference type="EMBL" id="OCK74500.1"/>
    </source>
</evidence>
<dbReference type="AlphaFoldDB" id="A0A8E2DZ99"/>
<comment type="subcellular location">
    <subcellularLocation>
        <location evidence="1">Membrane</location>
        <topology evidence="1">Multi-pass membrane protein</topology>
    </subcellularLocation>
</comment>
<gene>
    <name evidence="9" type="ORF">K432DRAFT_409804</name>
</gene>
<feature type="compositionally biased region" description="Low complexity" evidence="6">
    <location>
        <begin position="294"/>
        <end position="305"/>
    </location>
</feature>
<feature type="transmembrane region" description="Helical" evidence="7">
    <location>
        <begin position="17"/>
        <end position="37"/>
    </location>
</feature>
<feature type="transmembrane region" description="Helical" evidence="7">
    <location>
        <begin position="209"/>
        <end position="229"/>
    </location>
</feature>
<feature type="transmembrane region" description="Helical" evidence="7">
    <location>
        <begin position="169"/>
        <end position="189"/>
    </location>
</feature>
<evidence type="ECO:0000256" key="6">
    <source>
        <dbReference type="SAM" id="MobiDB-lite"/>
    </source>
</evidence>
<feature type="transmembrane region" description="Helical" evidence="7">
    <location>
        <begin position="131"/>
        <end position="149"/>
    </location>
</feature>
<dbReference type="Pfam" id="PF20684">
    <property type="entry name" value="Fung_rhodopsin"/>
    <property type="match status" value="1"/>
</dbReference>
<proteinExistence type="inferred from homology"/>
<evidence type="ECO:0000256" key="2">
    <source>
        <dbReference type="ARBA" id="ARBA00022692"/>
    </source>
</evidence>
<feature type="domain" description="Rhodopsin" evidence="8">
    <location>
        <begin position="34"/>
        <end position="271"/>
    </location>
</feature>
<keyword evidence="4 7" id="KW-0472">Membrane</keyword>
<feature type="transmembrane region" description="Helical" evidence="7">
    <location>
        <begin position="49"/>
        <end position="65"/>
    </location>
</feature>
<dbReference type="InterPro" id="IPR049326">
    <property type="entry name" value="Rhodopsin_dom_fungi"/>
</dbReference>
<dbReference type="EMBL" id="KV745466">
    <property type="protein sequence ID" value="OCK74500.1"/>
    <property type="molecule type" value="Genomic_DNA"/>
</dbReference>
<keyword evidence="2 7" id="KW-0812">Transmembrane</keyword>
<protein>
    <recommendedName>
        <fullName evidence="8">Rhodopsin domain-containing protein</fullName>
    </recommendedName>
</protein>
<evidence type="ECO:0000256" key="1">
    <source>
        <dbReference type="ARBA" id="ARBA00004141"/>
    </source>
</evidence>
<name>A0A8E2DZ99_9PEZI</name>
<feature type="transmembrane region" description="Helical" evidence="7">
    <location>
        <begin position="99"/>
        <end position="119"/>
    </location>
</feature>
<dbReference type="PANTHER" id="PTHR33048:SF123">
    <property type="entry name" value="INTEGRAL MEMBRANE PROTEIN"/>
    <property type="match status" value="1"/>
</dbReference>
<organism evidence="9 10">
    <name type="scientific">Lepidopterella palustris CBS 459.81</name>
    <dbReference type="NCBI Taxonomy" id="1314670"/>
    <lineage>
        <taxon>Eukaryota</taxon>
        <taxon>Fungi</taxon>
        <taxon>Dikarya</taxon>
        <taxon>Ascomycota</taxon>
        <taxon>Pezizomycotina</taxon>
        <taxon>Dothideomycetes</taxon>
        <taxon>Pleosporomycetidae</taxon>
        <taxon>Mytilinidiales</taxon>
        <taxon>Argynnaceae</taxon>
        <taxon>Lepidopterella</taxon>
    </lineage>
</organism>